<feature type="signal peptide" evidence="9">
    <location>
        <begin position="1"/>
        <end position="15"/>
    </location>
</feature>
<keyword evidence="3 7" id="KW-0378">Hydrolase</keyword>
<dbReference type="InterPro" id="IPR007000">
    <property type="entry name" value="PLipase_B-like"/>
</dbReference>
<dbReference type="EC" id="3.1.1.-" evidence="7"/>
<reference evidence="10" key="1">
    <citation type="journal article" date="2022" name="bioRxiv">
        <title>Genomics of Preaxostyla Flagellates Illuminates Evolutionary Transitions and the Path Towards Mitochondrial Loss.</title>
        <authorList>
            <person name="Novak L.V.F."/>
            <person name="Treitli S.C."/>
            <person name="Pyrih J."/>
            <person name="Halakuc P."/>
            <person name="Pipaliya S.V."/>
            <person name="Vacek V."/>
            <person name="Brzon O."/>
            <person name="Soukal P."/>
            <person name="Eme L."/>
            <person name="Dacks J.B."/>
            <person name="Karnkowska A."/>
            <person name="Elias M."/>
            <person name="Hampl V."/>
        </authorList>
    </citation>
    <scope>NUCLEOTIDE SEQUENCE</scope>
    <source>
        <strain evidence="10">RCP-MX</strain>
    </source>
</reference>
<sequence>MRSLVALALFAVALAGSLDRQASVYYDGGVYTMKDVWDTENAAAWGKFEDTLFDIGFGKLYIHTNPKLDDAIQMHAAGLLEGALVAPHIWNHKHNVFEFETSHYLNTTDFAPEIYDFVERTRLFLVENIEKYKATDPYWAQMSFIYAQFEGLVEGYNLVTADPARKLNTQNMWMYESIGDLLDLYHANLTAQMSLHERVAFWQTATHCSGLVKLLPQNKELYISQAAWFFFGSMNRVLKHYDIPLNHPSTATKQLTMSSYPGLLYSFDDFYVLGSGLAVIETTIGNYNDSLYANIQSRSILEWVRVMVANRMGHSGEEWTATFGRYNSGSYNNQYLVVDYSKFTPGKEPLPGTLWILEQYPAIYAKVLGGYFAKDRTDVLKSQLYYPSFNVPSLDETYDMLNFTGAADVDAHTAFWEDRETSCRAQQFRREHTSVTDLESMRAIMRSNNWQKDNASVDPVFGRDPGAAIASRYDLRRPPLPKGLCFGEIDTKITSSNMASHMTFTAISGPTTHHDEALPVFDFTTAYYAVPHAGLPDRWDFGWVLFHPETPAIGTVFVVMLVLAGIVIAGLATFAVVLGVRKYRHSRAAAYQPLPDPSSQDGHSIQSA</sequence>
<evidence type="ECO:0000256" key="3">
    <source>
        <dbReference type="ARBA" id="ARBA00022801"/>
    </source>
</evidence>
<evidence type="ECO:0000256" key="2">
    <source>
        <dbReference type="ARBA" id="ARBA00022729"/>
    </source>
</evidence>
<evidence type="ECO:0000256" key="1">
    <source>
        <dbReference type="ARBA" id="ARBA00007835"/>
    </source>
</evidence>
<feature type="transmembrane region" description="Helical" evidence="8">
    <location>
        <begin position="556"/>
        <end position="580"/>
    </location>
</feature>
<dbReference type="Proteomes" id="UP001141327">
    <property type="component" value="Unassembled WGS sequence"/>
</dbReference>
<keyword evidence="6" id="KW-0325">Glycoprotein</keyword>
<evidence type="ECO:0000256" key="7">
    <source>
        <dbReference type="RuleBase" id="RU364138"/>
    </source>
</evidence>
<keyword evidence="8" id="KW-0472">Membrane</keyword>
<dbReference type="Gene3D" id="3.60.60.30">
    <property type="match status" value="1"/>
</dbReference>
<proteinExistence type="inferred from homology"/>
<evidence type="ECO:0000256" key="9">
    <source>
        <dbReference type="SAM" id="SignalP"/>
    </source>
</evidence>
<dbReference type="Pfam" id="PF04916">
    <property type="entry name" value="Phospholip_B"/>
    <property type="match status" value="1"/>
</dbReference>
<organism evidence="10 11">
    <name type="scientific">Paratrimastix pyriformis</name>
    <dbReference type="NCBI Taxonomy" id="342808"/>
    <lineage>
        <taxon>Eukaryota</taxon>
        <taxon>Metamonada</taxon>
        <taxon>Preaxostyla</taxon>
        <taxon>Paratrimastigidae</taxon>
        <taxon>Paratrimastix</taxon>
    </lineage>
</organism>
<evidence type="ECO:0000256" key="8">
    <source>
        <dbReference type="SAM" id="Phobius"/>
    </source>
</evidence>
<keyword evidence="11" id="KW-1185">Reference proteome</keyword>
<comment type="function">
    <text evidence="7">Putative phospholipase.</text>
</comment>
<accession>A0ABQ8UPQ3</accession>
<dbReference type="EMBL" id="JAPMOS010000014">
    <property type="protein sequence ID" value="KAJ4460263.1"/>
    <property type="molecule type" value="Genomic_DNA"/>
</dbReference>
<keyword evidence="4 7" id="KW-0442">Lipid degradation</keyword>
<keyword evidence="8" id="KW-0812">Transmembrane</keyword>
<comment type="caution">
    <text evidence="10">The sequence shown here is derived from an EMBL/GenBank/DDBJ whole genome shotgun (WGS) entry which is preliminary data.</text>
</comment>
<gene>
    <name evidence="10" type="ORF">PAPYR_3662</name>
</gene>
<evidence type="ECO:0000313" key="11">
    <source>
        <dbReference type="Proteomes" id="UP001141327"/>
    </source>
</evidence>
<evidence type="ECO:0000256" key="5">
    <source>
        <dbReference type="ARBA" id="ARBA00023098"/>
    </source>
</evidence>
<dbReference type="PANTHER" id="PTHR12370">
    <property type="entry name" value="PHOSPHOLIPASE B-RELATED"/>
    <property type="match status" value="1"/>
</dbReference>
<keyword evidence="8" id="KW-1133">Transmembrane helix</keyword>
<feature type="chain" id="PRO_5046341448" description="Phospholipase B-like" evidence="9">
    <location>
        <begin position="16"/>
        <end position="608"/>
    </location>
</feature>
<protein>
    <recommendedName>
        <fullName evidence="7">Phospholipase B-like</fullName>
        <ecNumber evidence="7">3.1.1.-</ecNumber>
    </recommendedName>
</protein>
<keyword evidence="2 9" id="KW-0732">Signal</keyword>
<keyword evidence="5 7" id="KW-0443">Lipid metabolism</keyword>
<evidence type="ECO:0000313" key="10">
    <source>
        <dbReference type="EMBL" id="KAJ4460263.1"/>
    </source>
</evidence>
<comment type="similarity">
    <text evidence="1 7">Belongs to the phospholipase B-like family.</text>
</comment>
<evidence type="ECO:0000256" key="6">
    <source>
        <dbReference type="ARBA" id="ARBA00023180"/>
    </source>
</evidence>
<dbReference type="PANTHER" id="PTHR12370:SF3">
    <property type="entry name" value="PHOSPHOLIPASE B-LIKE 2-RELATED"/>
    <property type="match status" value="1"/>
</dbReference>
<evidence type="ECO:0000256" key="4">
    <source>
        <dbReference type="ARBA" id="ARBA00022963"/>
    </source>
</evidence>
<name>A0ABQ8UPQ3_9EUKA</name>